<proteinExistence type="predicted"/>
<accession>C5J6M6</accession>
<evidence type="ECO:0000313" key="4">
    <source>
        <dbReference type="Proteomes" id="UP000001491"/>
    </source>
</evidence>
<feature type="transmembrane region" description="Helical" evidence="2">
    <location>
        <begin position="70"/>
        <end position="89"/>
    </location>
</feature>
<evidence type="ECO:0008006" key="5">
    <source>
        <dbReference type="Google" id="ProtNLM"/>
    </source>
</evidence>
<evidence type="ECO:0000313" key="3">
    <source>
        <dbReference type="EMBL" id="CAT05130.1"/>
    </source>
</evidence>
<sequence length="284" mass="32796">MFYTNPFQPKKQPTMEQLWVNEKSKYRIWIFLFPAILATIFILSIANIIVLTAGVDASDVFKHQYKNTLILSNIVTILLLSISITYYTISIFNSYKEKNFLNIGQRSIGISFFAFLTNLTSILTSFSQIIISSNKADFDFNYNAILVIWIIIVAATITEIFSLRQVLKIKSLFLVSYQSELVEKQIEDIRKNPEKYQDILNMFGPQMAQNFANQSQKTNQQEDNSQENKAETTTSSKEQEIHKKISNLSIKELHELAQKLEISSYYEMKPDELIKIIVKILASE</sequence>
<dbReference type="HOGENOM" id="CLU_955855_0_0_14"/>
<keyword evidence="2" id="KW-0812">Transmembrane</keyword>
<evidence type="ECO:0000256" key="1">
    <source>
        <dbReference type="SAM" id="MobiDB-lite"/>
    </source>
</evidence>
<feature type="region of interest" description="Disordered" evidence="1">
    <location>
        <begin position="213"/>
        <end position="240"/>
    </location>
</feature>
<keyword evidence="2" id="KW-0472">Membrane</keyword>
<evidence type="ECO:0000256" key="2">
    <source>
        <dbReference type="SAM" id="Phobius"/>
    </source>
</evidence>
<dbReference type="Proteomes" id="UP000001491">
    <property type="component" value="Chromosome"/>
</dbReference>
<gene>
    <name evidence="3" type="ordered locus">MCJ_004330</name>
</gene>
<keyword evidence="2" id="KW-1133">Transmembrane helix</keyword>
<dbReference type="EMBL" id="FM864216">
    <property type="protein sequence ID" value="CAT05130.1"/>
    <property type="molecule type" value="Genomic_DNA"/>
</dbReference>
<dbReference type="KEGG" id="mco:MCJ_004330"/>
<feature type="transmembrane region" description="Helical" evidence="2">
    <location>
        <begin position="143"/>
        <end position="163"/>
    </location>
</feature>
<organism evidence="3 4">
    <name type="scientific">Mesomycoplasma conjunctivae (strain ATCC 25834 / NCTC 10147 / HRC/581)</name>
    <name type="common">Mycoplasma conjunctivae</name>
    <dbReference type="NCBI Taxonomy" id="572263"/>
    <lineage>
        <taxon>Bacteria</taxon>
        <taxon>Bacillati</taxon>
        <taxon>Mycoplasmatota</taxon>
        <taxon>Mycoplasmoidales</taxon>
        <taxon>Metamycoplasmataceae</taxon>
        <taxon>Mesomycoplasma</taxon>
    </lineage>
</organism>
<feature type="transmembrane region" description="Helical" evidence="2">
    <location>
        <begin position="28"/>
        <end position="50"/>
    </location>
</feature>
<dbReference type="AlphaFoldDB" id="C5J6M6"/>
<feature type="transmembrane region" description="Helical" evidence="2">
    <location>
        <begin position="110"/>
        <end position="131"/>
    </location>
</feature>
<reference evidence="4" key="1">
    <citation type="journal article" date="2009" name="BMC Bioinformatics">
        <title>The Mycoplasma conjunctivae genome sequencing, annotation and analysis.</title>
        <authorList>
            <person name="Calderon-Copete S.P."/>
            <person name="Wigger G."/>
            <person name="Wunderlin C."/>
            <person name="Schmidheini T."/>
            <person name="Frey J."/>
            <person name="Quail M.A."/>
            <person name="Falquet L."/>
        </authorList>
    </citation>
    <scope>NUCLEOTIDE SEQUENCE [LARGE SCALE GENOMIC DNA]</scope>
    <source>
        <strain evidence="4">ATCC 25834 / NCTC 10147 / HRC/581</strain>
    </source>
</reference>
<dbReference type="eggNOG" id="ENOG5030MTM">
    <property type="taxonomic scope" value="Bacteria"/>
</dbReference>
<keyword evidence="4" id="KW-1185">Reference proteome</keyword>
<name>C5J6M6_MESCH</name>
<protein>
    <recommendedName>
        <fullName evidence="5">Rho termination factor N-terminal domain-containing protein</fullName>
    </recommendedName>
</protein>
<feature type="compositionally biased region" description="Polar residues" evidence="1">
    <location>
        <begin position="213"/>
        <end position="223"/>
    </location>
</feature>